<reference evidence="2" key="1">
    <citation type="submission" date="2020-07" db="EMBL/GenBank/DDBJ databases">
        <title>Huge and variable diversity of episymbiotic CPR bacteria and DPANN archaea in groundwater ecosystems.</title>
        <authorList>
            <person name="He C.Y."/>
            <person name="Keren R."/>
            <person name="Whittaker M."/>
            <person name="Farag I.F."/>
            <person name="Doudna J."/>
            <person name="Cate J.H.D."/>
            <person name="Banfield J.F."/>
        </authorList>
    </citation>
    <scope>NUCLEOTIDE SEQUENCE</scope>
    <source>
        <strain evidence="2">NC_groundwater_1370_Ag_S-0.2um_69_93</strain>
    </source>
</reference>
<dbReference type="InterPro" id="IPR038084">
    <property type="entry name" value="PduO/GlcC-like_sf"/>
</dbReference>
<dbReference type="Pfam" id="PF03928">
    <property type="entry name" value="HbpS-like"/>
    <property type="match status" value="1"/>
</dbReference>
<keyword evidence="1" id="KW-0732">Signal</keyword>
<evidence type="ECO:0000313" key="2">
    <source>
        <dbReference type="EMBL" id="MBI4251182.1"/>
    </source>
</evidence>
<feature type="signal peptide" evidence="1">
    <location>
        <begin position="1"/>
        <end position="21"/>
    </location>
</feature>
<dbReference type="InterPro" id="IPR052517">
    <property type="entry name" value="GlcG_carb_metab_protein"/>
</dbReference>
<gene>
    <name evidence="2" type="ORF">HY618_01880</name>
</gene>
<dbReference type="PANTHER" id="PTHR34309">
    <property type="entry name" value="SLR1406 PROTEIN"/>
    <property type="match status" value="1"/>
</dbReference>
<protein>
    <submittedName>
        <fullName evidence="2">Heme-binding protein</fullName>
    </submittedName>
</protein>
<dbReference type="Gene3D" id="3.30.450.150">
    <property type="entry name" value="Haem-degrading domain"/>
    <property type="match status" value="1"/>
</dbReference>
<organism evidence="2 3">
    <name type="scientific">Tectimicrobiota bacterium</name>
    <dbReference type="NCBI Taxonomy" id="2528274"/>
    <lineage>
        <taxon>Bacteria</taxon>
        <taxon>Pseudomonadati</taxon>
        <taxon>Nitrospinota/Tectimicrobiota group</taxon>
        <taxon>Candidatus Tectimicrobiota</taxon>
    </lineage>
</organism>
<accession>A0A933E789</accession>
<dbReference type="AlphaFoldDB" id="A0A933E789"/>
<feature type="chain" id="PRO_5037519729" evidence="1">
    <location>
        <begin position="22"/>
        <end position="161"/>
    </location>
</feature>
<name>A0A933E789_UNCTE</name>
<dbReference type="PANTHER" id="PTHR34309:SF10">
    <property type="entry name" value="SLR1406 PROTEIN"/>
    <property type="match status" value="1"/>
</dbReference>
<dbReference type="InterPro" id="IPR005624">
    <property type="entry name" value="PduO/GlcC-like"/>
</dbReference>
<dbReference type="SUPFAM" id="SSF143744">
    <property type="entry name" value="GlcG-like"/>
    <property type="match status" value="1"/>
</dbReference>
<dbReference type="Proteomes" id="UP000752292">
    <property type="component" value="Unassembled WGS sequence"/>
</dbReference>
<comment type="caution">
    <text evidence="2">The sequence shown here is derived from an EMBL/GenBank/DDBJ whole genome shotgun (WGS) entry which is preliminary data.</text>
</comment>
<sequence>MRKGIGVALLSGLALAAPASAQMAVKDISLKAAQELANATLEDCAKKGFRVAVTVVDRDGRVKLIIRGDGTGPHTLSTSRRKAFTALTFKATTIATVERVARNPGAANLKDISGVLLLGGGVPIKIGSEVVGAVGVSGAPGGDKDEACAMVGLKKIEGMLR</sequence>
<evidence type="ECO:0000256" key="1">
    <source>
        <dbReference type="SAM" id="SignalP"/>
    </source>
</evidence>
<evidence type="ECO:0000313" key="3">
    <source>
        <dbReference type="Proteomes" id="UP000752292"/>
    </source>
</evidence>
<dbReference type="EMBL" id="JACQRX010000081">
    <property type="protein sequence ID" value="MBI4251182.1"/>
    <property type="molecule type" value="Genomic_DNA"/>
</dbReference>
<proteinExistence type="predicted"/>